<keyword evidence="10 12" id="KW-1133">Transmembrane helix</keyword>
<evidence type="ECO:0000256" key="4">
    <source>
        <dbReference type="ARBA" id="ARBA00016461"/>
    </source>
</evidence>
<evidence type="ECO:0000256" key="11">
    <source>
        <dbReference type="ARBA" id="ARBA00023136"/>
    </source>
</evidence>
<keyword evidence="11 12" id="KW-0472">Membrane</keyword>
<dbReference type="GO" id="GO:0015886">
    <property type="term" value="P:heme transport"/>
    <property type="evidence" value="ECO:0007669"/>
    <property type="project" value="InterPro"/>
</dbReference>
<evidence type="ECO:0000256" key="1">
    <source>
        <dbReference type="ARBA" id="ARBA00002442"/>
    </source>
</evidence>
<evidence type="ECO:0000256" key="6">
    <source>
        <dbReference type="ARBA" id="ARBA00022475"/>
    </source>
</evidence>
<keyword evidence="5 12" id="KW-0813">Transport</keyword>
<protein>
    <recommendedName>
        <fullName evidence="4 12">Heme exporter protein D</fullName>
    </recommendedName>
</protein>
<evidence type="ECO:0000256" key="3">
    <source>
        <dbReference type="ARBA" id="ARBA00008741"/>
    </source>
</evidence>
<accession>A0A221KK41</accession>
<keyword evidence="13" id="KW-0614">Plasmid</keyword>
<proteinExistence type="inferred from homology"/>
<geneLocation type="plasmid" evidence="14">
    <name>pvf1</name>
</geneLocation>
<evidence type="ECO:0000256" key="8">
    <source>
        <dbReference type="ARBA" id="ARBA00022692"/>
    </source>
</evidence>
<name>A0A221KK41_VITFI</name>
<evidence type="ECO:0000256" key="9">
    <source>
        <dbReference type="ARBA" id="ARBA00022748"/>
    </source>
</evidence>
<evidence type="ECO:0000256" key="10">
    <source>
        <dbReference type="ARBA" id="ARBA00022989"/>
    </source>
</evidence>
<dbReference type="Pfam" id="PF04995">
    <property type="entry name" value="CcmD"/>
    <property type="match status" value="1"/>
</dbReference>
<evidence type="ECO:0000256" key="7">
    <source>
        <dbReference type="ARBA" id="ARBA00022519"/>
    </source>
</evidence>
<evidence type="ECO:0000256" key="5">
    <source>
        <dbReference type="ARBA" id="ARBA00022448"/>
    </source>
</evidence>
<gene>
    <name evidence="13" type="ORF">VITFI_CDS3470</name>
</gene>
<evidence type="ECO:0000256" key="12">
    <source>
        <dbReference type="RuleBase" id="RU363101"/>
    </source>
</evidence>
<dbReference type="RefSeq" id="WP_089418394.1">
    <property type="nucleotide sequence ID" value="NZ_CP022424.1"/>
</dbReference>
<dbReference type="KEGG" id="vff:VITFI_CDS3470"/>
<evidence type="ECO:0000256" key="2">
    <source>
        <dbReference type="ARBA" id="ARBA00004377"/>
    </source>
</evidence>
<dbReference type="AlphaFoldDB" id="A0A221KK41"/>
<keyword evidence="8 12" id="KW-0812">Transmembrane</keyword>
<dbReference type="EMBL" id="CP022424">
    <property type="protein sequence ID" value="ASM79247.1"/>
    <property type="molecule type" value="Genomic_DNA"/>
</dbReference>
<keyword evidence="9 12" id="KW-0201">Cytochrome c-type biogenesis</keyword>
<feature type="transmembrane region" description="Helical" evidence="12">
    <location>
        <begin position="28"/>
        <end position="48"/>
    </location>
</feature>
<dbReference type="InterPro" id="IPR007078">
    <property type="entry name" value="Haem_export_protD_CcmD"/>
</dbReference>
<evidence type="ECO:0000313" key="13">
    <source>
        <dbReference type="EMBL" id="ASM79247.1"/>
    </source>
</evidence>
<keyword evidence="6 12" id="KW-1003">Cell membrane</keyword>
<dbReference type="GO" id="GO:0005886">
    <property type="term" value="C:plasma membrane"/>
    <property type="evidence" value="ECO:0007669"/>
    <property type="project" value="UniProtKB-SubCell"/>
</dbReference>
<organism evidence="13 14">
    <name type="scientific">Vitreoscilla filiformis</name>
    <dbReference type="NCBI Taxonomy" id="63"/>
    <lineage>
        <taxon>Bacteria</taxon>
        <taxon>Pseudomonadati</taxon>
        <taxon>Pseudomonadota</taxon>
        <taxon>Betaproteobacteria</taxon>
        <taxon>Neisseriales</taxon>
        <taxon>Neisseriaceae</taxon>
        <taxon>Vitreoscilla</taxon>
    </lineage>
</organism>
<reference evidence="13 14" key="1">
    <citation type="submission" date="2017-07" db="EMBL/GenBank/DDBJ databases">
        <title>Complete Genome Sequence of the cosmetic ferment Vitreoscilla filiformis (ATCC15551).</title>
        <authorList>
            <person name="Contreras S."/>
            <person name="Sagory-Zalkind P."/>
            <person name="Blanquart H."/>
            <person name="Iltis A."/>
            <person name="Morand S.C."/>
        </authorList>
    </citation>
    <scope>NUCLEOTIDE SEQUENCE [LARGE SCALE GENOMIC DNA]</scope>
    <source>
        <strain evidence="13 14">ATCC 15551</strain>
        <plasmid evidence="14">Plasmid pvf1</plasmid>
    </source>
</reference>
<keyword evidence="14" id="KW-1185">Reference proteome</keyword>
<dbReference type="Proteomes" id="UP000199729">
    <property type="component" value="Plasmid pVF1"/>
</dbReference>
<evidence type="ECO:0000313" key="14">
    <source>
        <dbReference type="Proteomes" id="UP000199729"/>
    </source>
</evidence>
<dbReference type="GO" id="GO:0017004">
    <property type="term" value="P:cytochrome complex assembly"/>
    <property type="evidence" value="ECO:0007669"/>
    <property type="project" value="UniProtKB-KW"/>
</dbReference>
<comment type="subcellular location">
    <subcellularLocation>
        <location evidence="2 12">Cell inner membrane</location>
        <topology evidence="2 12">Single-pass membrane protein</topology>
    </subcellularLocation>
</comment>
<sequence>MFDAIVSAFGSIWWSDWAALGQMGRHGVYVWSALGLTALALAGEWFALRRRAQRLTEQRCDDAADDVSAERHYP</sequence>
<comment type="function">
    <text evidence="1 12">Required for the export of heme to the periplasm for the biogenesis of c-type cytochromes.</text>
</comment>
<dbReference type="NCBIfam" id="TIGR03141">
    <property type="entry name" value="cytochro_ccmD"/>
    <property type="match status" value="1"/>
</dbReference>
<keyword evidence="7 12" id="KW-0997">Cell inner membrane</keyword>
<comment type="similarity">
    <text evidence="3 12">Belongs to the CcmD/CycX/HelD family.</text>
</comment>